<keyword evidence="5 13" id="KW-0349">Heme</keyword>
<comment type="subcellular location">
    <subcellularLocation>
        <location evidence="3">Endoplasmic reticulum membrane</location>
        <topology evidence="3">Peripheral membrane protein</topology>
    </subcellularLocation>
    <subcellularLocation>
        <location evidence="2">Microsome membrane</location>
        <topology evidence="2">Peripheral membrane protein</topology>
    </subcellularLocation>
</comment>
<dbReference type="AlphaFoldDB" id="A0A8C0JGK4"/>
<dbReference type="GO" id="GO:0019373">
    <property type="term" value="P:epoxygenase P450 pathway"/>
    <property type="evidence" value="ECO:0007669"/>
    <property type="project" value="TreeGrafter"/>
</dbReference>
<dbReference type="GO" id="GO:0020037">
    <property type="term" value="F:heme binding"/>
    <property type="evidence" value="ECO:0007669"/>
    <property type="project" value="InterPro"/>
</dbReference>
<evidence type="ECO:0000256" key="2">
    <source>
        <dbReference type="ARBA" id="ARBA00004174"/>
    </source>
</evidence>
<dbReference type="PRINTS" id="PR00463">
    <property type="entry name" value="EP450I"/>
</dbReference>
<evidence type="ECO:0000256" key="8">
    <source>
        <dbReference type="ARBA" id="ARBA00022848"/>
    </source>
</evidence>
<dbReference type="PROSITE" id="PS00086">
    <property type="entry name" value="CYTOCHROME_P450"/>
    <property type="match status" value="1"/>
</dbReference>
<keyword evidence="7" id="KW-0256">Endoplasmic reticulum</keyword>
<reference evidence="15" key="2">
    <citation type="submission" date="2025-09" db="UniProtKB">
        <authorList>
            <consortium name="Ensembl"/>
        </authorList>
    </citation>
    <scope>IDENTIFICATION</scope>
</reference>
<dbReference type="GO" id="GO:0006805">
    <property type="term" value="P:xenobiotic metabolic process"/>
    <property type="evidence" value="ECO:0007669"/>
    <property type="project" value="TreeGrafter"/>
</dbReference>
<name>A0A8C0JGK4_CHEAB</name>
<dbReference type="Pfam" id="PF00067">
    <property type="entry name" value="p450"/>
    <property type="match status" value="1"/>
</dbReference>
<evidence type="ECO:0000256" key="12">
    <source>
        <dbReference type="ARBA" id="ARBA00023136"/>
    </source>
</evidence>
<dbReference type="GO" id="GO:0016712">
    <property type="term" value="F:oxidoreductase activity, acting on paired donors, with incorporation or reduction of molecular oxygen, reduced flavin or flavoprotein as one donor, and incorporation of one atom of oxygen"/>
    <property type="evidence" value="ECO:0007669"/>
    <property type="project" value="TreeGrafter"/>
</dbReference>
<accession>A0A8C0JGK4</accession>
<evidence type="ECO:0000256" key="14">
    <source>
        <dbReference type="RuleBase" id="RU000461"/>
    </source>
</evidence>
<dbReference type="Ensembl" id="ENSCABT00000034803.1">
    <property type="protein sequence ID" value="ENSCABP00000031754.1"/>
    <property type="gene ID" value="ENSCABG00000023187.1"/>
</dbReference>
<dbReference type="GO" id="GO:0005506">
    <property type="term" value="F:iron ion binding"/>
    <property type="evidence" value="ECO:0007669"/>
    <property type="project" value="InterPro"/>
</dbReference>
<feature type="binding site" description="axial binding residue" evidence="13">
    <location>
        <position position="235"/>
    </location>
    <ligand>
        <name>heme</name>
        <dbReference type="ChEBI" id="CHEBI:30413"/>
    </ligand>
    <ligandPart>
        <name>Fe</name>
        <dbReference type="ChEBI" id="CHEBI:18248"/>
    </ligandPart>
</feature>
<comment type="similarity">
    <text evidence="4 14">Belongs to the cytochrome P450 family.</text>
</comment>
<dbReference type="InterPro" id="IPR002401">
    <property type="entry name" value="Cyt_P450_E_grp-I"/>
</dbReference>
<keyword evidence="12" id="KW-0472">Membrane</keyword>
<evidence type="ECO:0000256" key="13">
    <source>
        <dbReference type="PIRSR" id="PIRSR602401-1"/>
    </source>
</evidence>
<dbReference type="Gene3D" id="1.10.630.10">
    <property type="entry name" value="Cytochrome P450"/>
    <property type="match status" value="2"/>
</dbReference>
<evidence type="ECO:0000256" key="6">
    <source>
        <dbReference type="ARBA" id="ARBA00022723"/>
    </source>
</evidence>
<dbReference type="GO" id="GO:0008392">
    <property type="term" value="F:arachidonate epoxygenase activity"/>
    <property type="evidence" value="ECO:0007669"/>
    <property type="project" value="TreeGrafter"/>
</dbReference>
<keyword evidence="6 13" id="KW-0479">Metal-binding</keyword>
<dbReference type="InterPro" id="IPR036396">
    <property type="entry name" value="Cyt_P450_sf"/>
</dbReference>
<dbReference type="FunFam" id="1.10.630.10:FF:000238">
    <property type="entry name" value="Cytochrome P450 2A6"/>
    <property type="match status" value="1"/>
</dbReference>
<evidence type="ECO:0000256" key="7">
    <source>
        <dbReference type="ARBA" id="ARBA00022824"/>
    </source>
</evidence>
<keyword evidence="8" id="KW-0492">Microsome</keyword>
<dbReference type="PRINTS" id="PR00385">
    <property type="entry name" value="P450"/>
</dbReference>
<dbReference type="SUPFAM" id="SSF48264">
    <property type="entry name" value="Cytochrome P450"/>
    <property type="match status" value="1"/>
</dbReference>
<dbReference type="Proteomes" id="UP000694404">
    <property type="component" value="Unplaced"/>
</dbReference>
<dbReference type="InterPro" id="IPR001128">
    <property type="entry name" value="Cyt_P450"/>
</dbReference>
<evidence type="ECO:0000256" key="9">
    <source>
        <dbReference type="ARBA" id="ARBA00023002"/>
    </source>
</evidence>
<sequence length="290" mass="33061">MDAQKLSPLPPSPSAQLQDTYGPVFTVNLGSRRVVVLCGYQAVKEALVDQAEEFSGRGDIPAFSKDFNGHGVVFANGERWRQLRRFSLTTLRNFGMGKRSIEERIQEEAQCLVEEFQKTQEKIHQEIDVVIGRDRAPTAEDRGRMPYTDATLHEIQRFSDILPMSLPHTVTRDTRFRGYLIPQGTYVYPLLSTVHFDPEEHKDPETFAPERFLNENGSFRKQNAFLPFSAGKRVCLGEGLARMELFLFFTTILQHFTLSSPVDPQQLSLAPEVSNLGKVPPRYQLCLRQR</sequence>
<dbReference type="GO" id="GO:0005789">
    <property type="term" value="C:endoplasmic reticulum membrane"/>
    <property type="evidence" value="ECO:0007669"/>
    <property type="project" value="UniProtKB-SubCell"/>
</dbReference>
<evidence type="ECO:0000313" key="16">
    <source>
        <dbReference type="Proteomes" id="UP000694404"/>
    </source>
</evidence>
<evidence type="ECO:0000256" key="11">
    <source>
        <dbReference type="ARBA" id="ARBA00023033"/>
    </source>
</evidence>
<dbReference type="InterPro" id="IPR017972">
    <property type="entry name" value="Cyt_P450_CS"/>
</dbReference>
<protein>
    <recommendedName>
        <fullName evidence="17">Cytochrome P450</fullName>
    </recommendedName>
</protein>
<evidence type="ECO:0000256" key="10">
    <source>
        <dbReference type="ARBA" id="ARBA00023004"/>
    </source>
</evidence>
<dbReference type="GeneTree" id="ENSGT00940000162064"/>
<keyword evidence="10 13" id="KW-0408">Iron</keyword>
<evidence type="ECO:0000256" key="5">
    <source>
        <dbReference type="ARBA" id="ARBA00022617"/>
    </source>
</evidence>
<gene>
    <name evidence="15" type="primary">LOC116833877</name>
</gene>
<reference evidence="15" key="1">
    <citation type="submission" date="2025-08" db="UniProtKB">
        <authorList>
            <consortium name="Ensembl"/>
        </authorList>
    </citation>
    <scope>IDENTIFICATION</scope>
</reference>
<organism evidence="15 16">
    <name type="scientific">Chelonoidis abingdonii</name>
    <name type="common">Abingdon island giant tortoise</name>
    <name type="synonym">Testudo abingdonii</name>
    <dbReference type="NCBI Taxonomy" id="106734"/>
    <lineage>
        <taxon>Eukaryota</taxon>
        <taxon>Metazoa</taxon>
        <taxon>Chordata</taxon>
        <taxon>Craniata</taxon>
        <taxon>Vertebrata</taxon>
        <taxon>Euteleostomi</taxon>
        <taxon>Archelosauria</taxon>
        <taxon>Testudinata</taxon>
        <taxon>Testudines</taxon>
        <taxon>Cryptodira</taxon>
        <taxon>Durocryptodira</taxon>
        <taxon>Testudinoidea</taxon>
        <taxon>Testudinidae</taxon>
        <taxon>Chelonoidis</taxon>
    </lineage>
</organism>
<proteinExistence type="inferred from homology"/>
<evidence type="ECO:0000313" key="15">
    <source>
        <dbReference type="Ensembl" id="ENSCABP00000031754.1"/>
    </source>
</evidence>
<dbReference type="PANTHER" id="PTHR24300">
    <property type="entry name" value="CYTOCHROME P450 508A4-RELATED"/>
    <property type="match status" value="1"/>
</dbReference>
<evidence type="ECO:0008006" key="17">
    <source>
        <dbReference type="Google" id="ProtNLM"/>
    </source>
</evidence>
<comment type="cofactor">
    <cofactor evidence="1 13">
        <name>heme</name>
        <dbReference type="ChEBI" id="CHEBI:30413"/>
    </cofactor>
</comment>
<dbReference type="InterPro" id="IPR050182">
    <property type="entry name" value="Cytochrome_P450_fam2"/>
</dbReference>
<dbReference type="PANTHER" id="PTHR24300:SF424">
    <property type="entry name" value="CYTOCHROME P450"/>
    <property type="match status" value="1"/>
</dbReference>
<keyword evidence="11 14" id="KW-0503">Monooxygenase</keyword>
<evidence type="ECO:0000256" key="3">
    <source>
        <dbReference type="ARBA" id="ARBA00004406"/>
    </source>
</evidence>
<keyword evidence="9 14" id="KW-0560">Oxidoreductase</keyword>
<evidence type="ECO:0000256" key="1">
    <source>
        <dbReference type="ARBA" id="ARBA00001971"/>
    </source>
</evidence>
<evidence type="ECO:0000256" key="4">
    <source>
        <dbReference type="ARBA" id="ARBA00010617"/>
    </source>
</evidence>
<keyword evidence="16" id="KW-1185">Reference proteome</keyword>